<keyword evidence="2" id="KW-1185">Reference proteome</keyword>
<dbReference type="Proteomes" id="UP001595776">
    <property type="component" value="Unassembled WGS sequence"/>
</dbReference>
<protein>
    <submittedName>
        <fullName evidence="1">PepSY domain-containing protein</fullName>
    </submittedName>
</protein>
<gene>
    <name evidence="1" type="ORF">ACFO5Q_09405</name>
</gene>
<dbReference type="EMBL" id="JBHSCR010000005">
    <property type="protein sequence ID" value="MFC4348059.1"/>
    <property type="molecule type" value="Genomic_DNA"/>
</dbReference>
<proteinExistence type="predicted"/>
<organism evidence="1 2">
    <name type="scientific">Kordiimonas lipolytica</name>
    <dbReference type="NCBI Taxonomy" id="1662421"/>
    <lineage>
        <taxon>Bacteria</taxon>
        <taxon>Pseudomonadati</taxon>
        <taxon>Pseudomonadota</taxon>
        <taxon>Alphaproteobacteria</taxon>
        <taxon>Kordiimonadales</taxon>
        <taxon>Kordiimonadaceae</taxon>
        <taxon>Kordiimonas</taxon>
    </lineage>
</organism>
<dbReference type="Gene3D" id="3.10.450.40">
    <property type="match status" value="1"/>
</dbReference>
<evidence type="ECO:0000313" key="2">
    <source>
        <dbReference type="Proteomes" id="UP001595776"/>
    </source>
</evidence>
<reference evidence="2" key="1">
    <citation type="journal article" date="2019" name="Int. J. Syst. Evol. Microbiol.">
        <title>The Global Catalogue of Microorganisms (GCM) 10K type strain sequencing project: providing services to taxonomists for standard genome sequencing and annotation.</title>
        <authorList>
            <consortium name="The Broad Institute Genomics Platform"/>
            <consortium name="The Broad Institute Genome Sequencing Center for Infectious Disease"/>
            <person name="Wu L."/>
            <person name="Ma J."/>
        </authorList>
    </citation>
    <scope>NUCLEOTIDE SEQUENCE [LARGE SCALE GENOMIC DNA]</scope>
    <source>
        <strain evidence="2">CGMCC 1.15304</strain>
    </source>
</reference>
<sequence length="108" mass="12288">MKAIIFSGWIGLAVATAATSDDAGDHHHDRKVDHLVARSALQRGEIMPLEKLLSIVRPKLKDEVVGIKFEMHQGHWYYEFRTVDEDGYLHYIHADAKTAKIETVENHP</sequence>
<evidence type="ECO:0000313" key="1">
    <source>
        <dbReference type="EMBL" id="MFC4348059.1"/>
    </source>
</evidence>
<comment type="caution">
    <text evidence="1">The sequence shown here is derived from an EMBL/GenBank/DDBJ whole genome shotgun (WGS) entry which is preliminary data.</text>
</comment>
<dbReference type="RefSeq" id="WP_156432047.1">
    <property type="nucleotide sequence ID" value="NZ_JBHSCR010000005.1"/>
</dbReference>
<name>A0ABV8UB26_9PROT</name>
<accession>A0ABV8UB26</accession>